<keyword evidence="3 9" id="KW-0031">Aminopeptidase</keyword>
<dbReference type="Proteomes" id="UP000471031">
    <property type="component" value="Unassembled WGS sequence"/>
</dbReference>
<dbReference type="InterPro" id="IPR001948">
    <property type="entry name" value="Peptidase_M18"/>
</dbReference>
<reference evidence="11 12" key="1">
    <citation type="submission" date="2020-01" db="EMBL/GenBank/DDBJ databases">
        <title>Whole genome sequence of Heliobacterium gestii DSM 11169.</title>
        <authorList>
            <person name="Kyndt J.A."/>
            <person name="Meyer T.E."/>
        </authorList>
    </citation>
    <scope>NUCLEOTIDE SEQUENCE [LARGE SCALE GENOMIC DNA]</scope>
    <source>
        <strain evidence="11 12">DSM 11169</strain>
    </source>
</reference>
<dbReference type="PANTHER" id="PTHR28570">
    <property type="entry name" value="ASPARTYL AMINOPEPTIDASE"/>
    <property type="match status" value="1"/>
</dbReference>
<evidence type="ECO:0000256" key="10">
    <source>
        <dbReference type="RuleBase" id="RU004387"/>
    </source>
</evidence>
<evidence type="ECO:0000256" key="2">
    <source>
        <dbReference type="ARBA" id="ARBA00008290"/>
    </source>
</evidence>
<comment type="caution">
    <text evidence="11">The sequence shown here is derived from an EMBL/GenBank/DDBJ whole genome shotgun (WGS) entry which is preliminary data.</text>
</comment>
<dbReference type="GO" id="GO:0005737">
    <property type="term" value="C:cytoplasm"/>
    <property type="evidence" value="ECO:0007669"/>
    <property type="project" value="UniProtKB-ARBA"/>
</dbReference>
<sequence length="503" mass="55021">MRPEAAWSPFVGTERSANMENNENHKATNPLTWQTEPVWDRLSADERQQMMAFAEGYRRYLSTVKTERESVEYVEQRARAQGFAPFAEKAAQGIQAGDKVYFVNRNKAILLVQVGARPLAEGISLVGAHLDTPRIDLKPNPLYQDEKMALFKTHYYGGIKKYQWLTIPLALHGVTILPDGTVRRINLGEAPEDPVFTITDLLPHLAKEQMEKKLSEAIEGEGLNILVGGLPAGQGTGGAAAEKEANRFKQAVLEILHRHLAMTEEDFLSSEWQAVPAGAARDIGFDRAFVGGYGQDDRVCCYTAAEALFDRAGGGRTAAVLLVDKEETGSDSNTGMRSRFFENALSELIYAATPGGDRMPPELTLRRCLFNTKALSADVLAAMDPNYGGVLDERNAARMGFGVAVARYTGSRGKYGTSEANAEFMAEVRRIFQTAGIAWQSGELGKVDQGGGGTIAQFLAIYGMEVLDCGVPLLSMHAPFEVAHKADVYMAYRAYKAFLEGDG</sequence>
<dbReference type="NCBIfam" id="NF002600">
    <property type="entry name" value="PRK02256.1"/>
    <property type="match status" value="1"/>
</dbReference>
<evidence type="ECO:0000256" key="3">
    <source>
        <dbReference type="ARBA" id="ARBA00022438"/>
    </source>
</evidence>
<evidence type="ECO:0000256" key="7">
    <source>
        <dbReference type="ARBA" id="ARBA00022833"/>
    </source>
</evidence>
<dbReference type="OrthoDB" id="89722at2"/>
<evidence type="ECO:0000313" key="11">
    <source>
        <dbReference type="EMBL" id="MZP44187.1"/>
    </source>
</evidence>
<evidence type="ECO:0000256" key="4">
    <source>
        <dbReference type="ARBA" id="ARBA00022670"/>
    </source>
</evidence>
<keyword evidence="5 9" id="KW-0479">Metal-binding</keyword>
<dbReference type="EMBL" id="WXEX01000013">
    <property type="protein sequence ID" value="MZP44187.1"/>
    <property type="molecule type" value="Genomic_DNA"/>
</dbReference>
<dbReference type="Pfam" id="PF02127">
    <property type="entry name" value="Peptidase_M18"/>
    <property type="match status" value="1"/>
</dbReference>
<dbReference type="AlphaFoldDB" id="A0A845LBK9"/>
<evidence type="ECO:0000256" key="8">
    <source>
        <dbReference type="ARBA" id="ARBA00023049"/>
    </source>
</evidence>
<keyword evidence="8 9" id="KW-0482">Metalloprotease</keyword>
<evidence type="ECO:0000256" key="1">
    <source>
        <dbReference type="ARBA" id="ARBA00001947"/>
    </source>
</evidence>
<proteinExistence type="inferred from homology"/>
<organism evidence="11 12">
    <name type="scientific">Heliomicrobium gestii</name>
    <name type="common">Heliobacterium gestii</name>
    <dbReference type="NCBI Taxonomy" id="2699"/>
    <lineage>
        <taxon>Bacteria</taxon>
        <taxon>Bacillati</taxon>
        <taxon>Bacillota</taxon>
        <taxon>Clostridia</taxon>
        <taxon>Eubacteriales</taxon>
        <taxon>Heliobacteriaceae</taxon>
        <taxon>Heliomicrobium</taxon>
    </lineage>
</organism>
<keyword evidence="4 9" id="KW-0645">Protease</keyword>
<dbReference type="PANTHER" id="PTHR28570:SF2">
    <property type="entry name" value="M18 FAMILY AMINOPEPTIDASE 1-RELATED"/>
    <property type="match status" value="1"/>
</dbReference>
<evidence type="ECO:0000313" key="12">
    <source>
        <dbReference type="Proteomes" id="UP000471031"/>
    </source>
</evidence>
<keyword evidence="12" id="KW-1185">Reference proteome</keyword>
<keyword evidence="7 9" id="KW-0862">Zinc</keyword>
<dbReference type="GO" id="GO:0008270">
    <property type="term" value="F:zinc ion binding"/>
    <property type="evidence" value="ECO:0007669"/>
    <property type="project" value="InterPro"/>
</dbReference>
<gene>
    <name evidence="11" type="ORF">GTO89_14205</name>
</gene>
<evidence type="ECO:0000256" key="5">
    <source>
        <dbReference type="ARBA" id="ARBA00022723"/>
    </source>
</evidence>
<name>A0A845LBK9_HELGE</name>
<dbReference type="SUPFAM" id="SSF101821">
    <property type="entry name" value="Aminopeptidase/glucanase lid domain"/>
    <property type="match status" value="1"/>
</dbReference>
<dbReference type="Gene3D" id="3.40.630.10">
    <property type="entry name" value="Zn peptidases"/>
    <property type="match status" value="1"/>
</dbReference>
<dbReference type="GO" id="GO:0004177">
    <property type="term" value="F:aminopeptidase activity"/>
    <property type="evidence" value="ECO:0007669"/>
    <property type="project" value="UniProtKB-KW"/>
</dbReference>
<comment type="cofactor">
    <cofactor evidence="1 10">
        <name>Zn(2+)</name>
        <dbReference type="ChEBI" id="CHEBI:29105"/>
    </cofactor>
</comment>
<dbReference type="Gene3D" id="2.30.250.10">
    <property type="entry name" value="Aminopeptidase i, Domain 2"/>
    <property type="match status" value="1"/>
</dbReference>
<evidence type="ECO:0000256" key="9">
    <source>
        <dbReference type="RuleBase" id="RU004386"/>
    </source>
</evidence>
<accession>A0A845LBK9</accession>
<dbReference type="EC" id="3.4.11.-" evidence="10"/>
<dbReference type="InterPro" id="IPR023358">
    <property type="entry name" value="Peptidase_M18_dom2"/>
</dbReference>
<dbReference type="SUPFAM" id="SSF53187">
    <property type="entry name" value="Zn-dependent exopeptidases"/>
    <property type="match status" value="1"/>
</dbReference>
<comment type="similarity">
    <text evidence="2 9">Belongs to the peptidase M18 family.</text>
</comment>
<protein>
    <recommendedName>
        <fullName evidence="10">M18 family aminopeptidase</fullName>
        <ecNumber evidence="10">3.4.11.-</ecNumber>
    </recommendedName>
</protein>
<keyword evidence="6 9" id="KW-0378">Hydrolase</keyword>
<dbReference type="PRINTS" id="PR00932">
    <property type="entry name" value="AMINO1PTASE"/>
</dbReference>
<dbReference type="GO" id="GO:0006508">
    <property type="term" value="P:proteolysis"/>
    <property type="evidence" value="ECO:0007669"/>
    <property type="project" value="UniProtKB-KW"/>
</dbReference>
<evidence type="ECO:0000256" key="6">
    <source>
        <dbReference type="ARBA" id="ARBA00022801"/>
    </source>
</evidence>
<dbReference type="GO" id="GO:0008237">
    <property type="term" value="F:metallopeptidase activity"/>
    <property type="evidence" value="ECO:0007669"/>
    <property type="project" value="UniProtKB-KW"/>
</dbReference>